<accession>A0A1C7IA29</accession>
<dbReference type="Gene3D" id="3.30.70.1560">
    <property type="entry name" value="Alpha-L RNA-binding motif"/>
    <property type="match status" value="1"/>
</dbReference>
<dbReference type="InterPro" id="IPR006145">
    <property type="entry name" value="PsdUridine_synth_RsuA/RluA"/>
</dbReference>
<keyword evidence="8" id="KW-1185">Reference proteome</keyword>
<feature type="domain" description="RNA-binding S4" evidence="6">
    <location>
        <begin position="4"/>
        <end position="62"/>
    </location>
</feature>
<dbReference type="PANTHER" id="PTHR47683">
    <property type="entry name" value="PSEUDOURIDINE SYNTHASE FAMILY PROTEIN-RELATED"/>
    <property type="match status" value="1"/>
</dbReference>
<dbReference type="InterPro" id="IPR020103">
    <property type="entry name" value="PsdUridine_synth_cat_dom_sf"/>
</dbReference>
<dbReference type="Proteomes" id="UP000092574">
    <property type="component" value="Chromosome"/>
</dbReference>
<dbReference type="GO" id="GO:0000455">
    <property type="term" value="P:enzyme-directed rRNA pseudouridine synthesis"/>
    <property type="evidence" value="ECO:0007669"/>
    <property type="project" value="UniProtKB-ARBA"/>
</dbReference>
<dbReference type="GO" id="GO:0003723">
    <property type="term" value="F:RNA binding"/>
    <property type="evidence" value="ECO:0007669"/>
    <property type="project" value="UniProtKB-KW"/>
</dbReference>
<dbReference type="FunFam" id="3.30.70.1560:FF:000001">
    <property type="entry name" value="Pseudouridine synthase"/>
    <property type="match status" value="1"/>
</dbReference>
<dbReference type="Pfam" id="PF00849">
    <property type="entry name" value="PseudoU_synth_2"/>
    <property type="match status" value="1"/>
</dbReference>
<dbReference type="PROSITE" id="PS50889">
    <property type="entry name" value="S4"/>
    <property type="match status" value="1"/>
</dbReference>
<dbReference type="InterPro" id="IPR020094">
    <property type="entry name" value="TruA/RsuA/RluB/E/F_N"/>
</dbReference>
<evidence type="ECO:0000256" key="1">
    <source>
        <dbReference type="ARBA" id="ARBA00008348"/>
    </source>
</evidence>
<evidence type="ECO:0000313" key="8">
    <source>
        <dbReference type="Proteomes" id="UP000092574"/>
    </source>
</evidence>
<keyword evidence="3 5" id="KW-0413">Isomerase</keyword>
<dbReference type="InterPro" id="IPR036986">
    <property type="entry name" value="S4_RNA-bd_sf"/>
</dbReference>
<dbReference type="CDD" id="cd00165">
    <property type="entry name" value="S4"/>
    <property type="match status" value="1"/>
</dbReference>
<dbReference type="NCBIfam" id="TIGR00093">
    <property type="entry name" value="pseudouridine synthase"/>
    <property type="match status" value="1"/>
</dbReference>
<evidence type="ECO:0000313" key="7">
    <source>
        <dbReference type="EMBL" id="ANU75379.1"/>
    </source>
</evidence>
<dbReference type="InterPro" id="IPR018496">
    <property type="entry name" value="PsdUridine_synth_RsuA/RluB_CS"/>
</dbReference>
<dbReference type="GO" id="GO:0005829">
    <property type="term" value="C:cytosol"/>
    <property type="evidence" value="ECO:0007669"/>
    <property type="project" value="UniProtKB-ARBA"/>
</dbReference>
<dbReference type="Gene3D" id="3.30.70.580">
    <property type="entry name" value="Pseudouridine synthase I, catalytic domain, N-terminal subdomain"/>
    <property type="match status" value="1"/>
</dbReference>
<dbReference type="PROSITE" id="PS01149">
    <property type="entry name" value="PSI_RSU"/>
    <property type="match status" value="1"/>
</dbReference>
<dbReference type="Pfam" id="PF01479">
    <property type="entry name" value="S4"/>
    <property type="match status" value="1"/>
</dbReference>
<dbReference type="KEGG" id="byl:A4V09_06115"/>
<dbReference type="InterPro" id="IPR002942">
    <property type="entry name" value="S4_RNA-bd"/>
</dbReference>
<dbReference type="SUPFAM" id="SSF55120">
    <property type="entry name" value="Pseudouridine synthase"/>
    <property type="match status" value="1"/>
</dbReference>
<evidence type="ECO:0000256" key="3">
    <source>
        <dbReference type="ARBA" id="ARBA00023235"/>
    </source>
</evidence>
<dbReference type="GO" id="GO:0120159">
    <property type="term" value="F:rRNA pseudouridine synthase activity"/>
    <property type="evidence" value="ECO:0007669"/>
    <property type="project" value="UniProtKB-ARBA"/>
</dbReference>
<dbReference type="OrthoDB" id="9807213at2"/>
<dbReference type="SUPFAM" id="SSF55174">
    <property type="entry name" value="Alpha-L RNA-binding motif"/>
    <property type="match status" value="1"/>
</dbReference>
<dbReference type="AlphaFoldDB" id="A0A1C7IA29"/>
<dbReference type="InterPro" id="IPR050343">
    <property type="entry name" value="RsuA_PseudoU_synthase"/>
</dbReference>
<dbReference type="Gene3D" id="3.10.290.10">
    <property type="entry name" value="RNA-binding S4 domain"/>
    <property type="match status" value="1"/>
</dbReference>
<evidence type="ECO:0000259" key="6">
    <source>
        <dbReference type="SMART" id="SM00363"/>
    </source>
</evidence>
<keyword evidence="2 4" id="KW-0694">RNA-binding</keyword>
<dbReference type="EMBL" id="CP015405">
    <property type="protein sequence ID" value="ANU75379.1"/>
    <property type="molecule type" value="Genomic_DNA"/>
</dbReference>
<dbReference type="EC" id="5.4.99.-" evidence="5"/>
<dbReference type="PANTHER" id="PTHR47683:SF4">
    <property type="entry name" value="PSEUDOURIDINE SYNTHASE"/>
    <property type="match status" value="1"/>
</dbReference>
<dbReference type="InterPro" id="IPR000748">
    <property type="entry name" value="PsdUridine_synth_RsuA/RluB/E/F"/>
</dbReference>
<dbReference type="STRING" id="1796616.A4V09_06115"/>
<comment type="similarity">
    <text evidence="1 5">Belongs to the pseudouridine synthase RsuA family.</text>
</comment>
<gene>
    <name evidence="7" type="ORF">A4V09_06115</name>
</gene>
<dbReference type="CDD" id="cd02553">
    <property type="entry name" value="PseudoU_synth_RsuA"/>
    <property type="match status" value="1"/>
</dbReference>
<dbReference type="RefSeq" id="WP_065541583.1">
    <property type="nucleotide sequence ID" value="NZ_CP015405.2"/>
</dbReference>
<dbReference type="SMART" id="SM00363">
    <property type="entry name" value="S4"/>
    <property type="match status" value="1"/>
</dbReference>
<protein>
    <recommendedName>
        <fullName evidence="5">Pseudouridine synthase</fullName>
        <ecNumber evidence="5">5.4.99.-</ecNumber>
    </recommendedName>
</protein>
<evidence type="ECO:0000256" key="2">
    <source>
        <dbReference type="ARBA" id="ARBA00022884"/>
    </source>
</evidence>
<reference evidence="7" key="1">
    <citation type="submission" date="2017-04" db="EMBL/GenBank/DDBJ databases">
        <title>Complete Genome Sequences of Twelve Strains of a Stable Defined Moderately Diverse Mouse Microbiota 2 (sDMDMm2).</title>
        <authorList>
            <person name="Uchimura Y."/>
            <person name="Wyss M."/>
            <person name="Brugiroux S."/>
            <person name="Limenitakis J.P."/>
            <person name="Stecher B."/>
            <person name="McCoy K.D."/>
            <person name="Macpherson A.J."/>
        </authorList>
    </citation>
    <scope>NUCLEOTIDE SEQUENCE</scope>
    <source>
        <strain evidence="7">YL58</strain>
    </source>
</reference>
<organism evidence="7 8">
    <name type="scientific">Blautia pseudococcoides</name>
    <dbReference type="NCBI Taxonomy" id="1796616"/>
    <lineage>
        <taxon>Bacteria</taxon>
        <taxon>Bacillati</taxon>
        <taxon>Bacillota</taxon>
        <taxon>Clostridia</taxon>
        <taxon>Lachnospirales</taxon>
        <taxon>Lachnospiraceae</taxon>
        <taxon>Blautia</taxon>
    </lineage>
</organism>
<dbReference type="InterPro" id="IPR042092">
    <property type="entry name" value="PsdUridine_s_RsuA/RluB/E/F_cat"/>
</dbReference>
<name>A0A1C7IA29_9FIRM</name>
<proteinExistence type="inferred from homology"/>
<evidence type="ECO:0000256" key="4">
    <source>
        <dbReference type="PROSITE-ProRule" id="PRU00182"/>
    </source>
</evidence>
<evidence type="ECO:0000256" key="5">
    <source>
        <dbReference type="RuleBase" id="RU003887"/>
    </source>
</evidence>
<sequence>MGKMRLDKYLADMGLGTRSEVKKFLKGGQVTVNGGTVTKPEFKVDPDTDEILASGEKVAYEDFEYYMLNKPQGVVSATEDSREKTVLDCIVSKKRKDLFPVGRLDKDTEGLLLITNDGALAHRLLSPKKHVDKTYFVRLRENLSQEDSRKLCEGVDIGEENLTMPADITGFVPGDRQCCITIREGKFHQVKRMFASVGNEVVYLKRLSMGPLILDEELKPGQYRKLSAKEIERLKNNA</sequence>